<dbReference type="GO" id="GO:0016705">
    <property type="term" value="F:oxidoreductase activity, acting on paired donors, with incorporation or reduction of molecular oxygen"/>
    <property type="evidence" value="ECO:0007669"/>
    <property type="project" value="InterPro"/>
</dbReference>
<protein>
    <submittedName>
        <fullName evidence="8">2OG-Fe(II) oxygenase</fullName>
    </submittedName>
</protein>
<dbReference type="GO" id="GO:0005506">
    <property type="term" value="F:iron ion binding"/>
    <property type="evidence" value="ECO:0007669"/>
    <property type="project" value="InterPro"/>
</dbReference>
<dbReference type="RefSeq" id="WP_193080798.1">
    <property type="nucleotide sequence ID" value="NZ_CP045201.1"/>
</dbReference>
<evidence type="ECO:0000256" key="3">
    <source>
        <dbReference type="ARBA" id="ARBA00022896"/>
    </source>
</evidence>
<feature type="domain" description="Fe2OG dioxygenase" evidence="7">
    <location>
        <begin position="82"/>
        <end position="179"/>
    </location>
</feature>
<dbReference type="InterPro" id="IPR005123">
    <property type="entry name" value="Oxoglu/Fe-dep_dioxygenase_dom"/>
</dbReference>
<keyword evidence="4" id="KW-0223">Dioxygenase</keyword>
<organism evidence="8 9">
    <name type="scientific">Pseudooceanicola spongiae</name>
    <dbReference type="NCBI Taxonomy" id="2613965"/>
    <lineage>
        <taxon>Bacteria</taxon>
        <taxon>Pseudomonadati</taxon>
        <taxon>Pseudomonadota</taxon>
        <taxon>Alphaproteobacteria</taxon>
        <taxon>Rhodobacterales</taxon>
        <taxon>Paracoccaceae</taxon>
        <taxon>Pseudooceanicola</taxon>
    </lineage>
</organism>
<dbReference type="GO" id="GO:0031418">
    <property type="term" value="F:L-ascorbic acid binding"/>
    <property type="evidence" value="ECO:0007669"/>
    <property type="project" value="UniProtKB-KW"/>
</dbReference>
<keyword evidence="3" id="KW-0847">Vitamin C</keyword>
<evidence type="ECO:0000259" key="7">
    <source>
        <dbReference type="PROSITE" id="PS51471"/>
    </source>
</evidence>
<dbReference type="EMBL" id="CP045201">
    <property type="protein sequence ID" value="QOL82573.1"/>
    <property type="molecule type" value="Genomic_DNA"/>
</dbReference>
<dbReference type="SMART" id="SM00702">
    <property type="entry name" value="P4Hc"/>
    <property type="match status" value="1"/>
</dbReference>
<reference evidence="8 9" key="1">
    <citation type="submission" date="2019-10" db="EMBL/GenBank/DDBJ databases">
        <title>Pseudopuniceibacterium sp. HQ09 islated from Antarctica.</title>
        <authorList>
            <person name="Liao L."/>
            <person name="Su S."/>
            <person name="Chen B."/>
            <person name="Yu Y."/>
        </authorList>
    </citation>
    <scope>NUCLEOTIDE SEQUENCE [LARGE SCALE GENOMIC DNA]</scope>
    <source>
        <strain evidence="8 9">HQ09</strain>
    </source>
</reference>
<dbReference type="GO" id="GO:0051213">
    <property type="term" value="F:dioxygenase activity"/>
    <property type="evidence" value="ECO:0007669"/>
    <property type="project" value="UniProtKB-KW"/>
</dbReference>
<keyword evidence="2" id="KW-0479">Metal-binding</keyword>
<comment type="cofactor">
    <cofactor evidence="1">
        <name>L-ascorbate</name>
        <dbReference type="ChEBI" id="CHEBI:38290"/>
    </cofactor>
</comment>
<evidence type="ECO:0000256" key="4">
    <source>
        <dbReference type="ARBA" id="ARBA00022964"/>
    </source>
</evidence>
<dbReference type="Gene3D" id="2.60.120.620">
    <property type="entry name" value="q2cbj1_9rhob like domain"/>
    <property type="match status" value="1"/>
</dbReference>
<dbReference type="InterPro" id="IPR006620">
    <property type="entry name" value="Pro_4_hyd_alph"/>
</dbReference>
<evidence type="ECO:0000256" key="2">
    <source>
        <dbReference type="ARBA" id="ARBA00022723"/>
    </source>
</evidence>
<evidence type="ECO:0000256" key="6">
    <source>
        <dbReference type="ARBA" id="ARBA00023004"/>
    </source>
</evidence>
<keyword evidence="5" id="KW-0560">Oxidoreductase</keyword>
<keyword evidence="6" id="KW-0408">Iron</keyword>
<dbReference type="AlphaFoldDB" id="A0A7L9WRM7"/>
<evidence type="ECO:0000313" key="8">
    <source>
        <dbReference type="EMBL" id="QOL82573.1"/>
    </source>
</evidence>
<sequence length="183" mass="20263">MIAFHIVPEAFSAVECARLAEIARAAPAQEAGLVRRAKDQNLRRAELVWVDDVPGTDWVMDRLIDVVRVANREVFDFDLQDFAESPQIARYDAAREGHFGWHSDVGDGTLAARRKLTLVTQLSEPGAYKGGTLEVWFDSNLRTAPLEPGTAVLFPSFALHRVVPVTAGERLSLTVWAHGAPFR</sequence>
<keyword evidence="9" id="KW-1185">Reference proteome</keyword>
<dbReference type="KEGG" id="pshq:F3W81_18165"/>
<accession>A0A7L9WRM7</accession>
<evidence type="ECO:0000313" key="9">
    <source>
        <dbReference type="Proteomes" id="UP000594118"/>
    </source>
</evidence>
<proteinExistence type="predicted"/>
<evidence type="ECO:0000256" key="5">
    <source>
        <dbReference type="ARBA" id="ARBA00023002"/>
    </source>
</evidence>
<evidence type="ECO:0000256" key="1">
    <source>
        <dbReference type="ARBA" id="ARBA00001961"/>
    </source>
</evidence>
<gene>
    <name evidence="8" type="ORF">F3W81_18165</name>
</gene>
<dbReference type="InterPro" id="IPR044862">
    <property type="entry name" value="Pro_4_hyd_alph_FE2OG_OXY"/>
</dbReference>
<dbReference type="PROSITE" id="PS51471">
    <property type="entry name" value="FE2OG_OXY"/>
    <property type="match status" value="1"/>
</dbReference>
<name>A0A7L9WRM7_9RHOB</name>
<dbReference type="Pfam" id="PF13640">
    <property type="entry name" value="2OG-FeII_Oxy_3"/>
    <property type="match status" value="1"/>
</dbReference>
<dbReference type="SUPFAM" id="SSF51197">
    <property type="entry name" value="Clavaminate synthase-like"/>
    <property type="match status" value="1"/>
</dbReference>
<dbReference type="Proteomes" id="UP000594118">
    <property type="component" value="Chromosome"/>
</dbReference>